<dbReference type="RefSeq" id="WP_342705202.1">
    <property type="nucleotide sequence ID" value="NZ_CP109822.1"/>
</dbReference>
<protein>
    <recommendedName>
        <fullName evidence="3">ASCH domain-containing protein</fullName>
    </recommendedName>
</protein>
<dbReference type="Proteomes" id="UP001448498">
    <property type="component" value="Chromosome 3"/>
</dbReference>
<gene>
    <name evidence="1" type="ORF">OHZ10_29430</name>
</gene>
<keyword evidence="2" id="KW-1185">Reference proteome</keyword>
<evidence type="ECO:0000313" key="1">
    <source>
        <dbReference type="EMBL" id="XAE50614.1"/>
    </source>
</evidence>
<organism evidence="1 2">
    <name type="scientific">Burkholderia arboris</name>
    <dbReference type="NCBI Taxonomy" id="488730"/>
    <lineage>
        <taxon>Bacteria</taxon>
        <taxon>Pseudomonadati</taxon>
        <taxon>Pseudomonadota</taxon>
        <taxon>Betaproteobacteria</taxon>
        <taxon>Burkholderiales</taxon>
        <taxon>Burkholderiaceae</taxon>
        <taxon>Burkholderia</taxon>
        <taxon>Burkholderia cepacia complex</taxon>
    </lineage>
</organism>
<sequence>MTERPILFSGPMVRALLEGRKTQTRRVMKHQPPDDVAPITIARYHPTIVDRHGDQAPGPEIFGAFSDDGDWGCKSPFGEPGDRLWVRETHSVRISPKDATDGRGRAWYHVDCPDAPVRWKPSIHMPRWASRITLEITGVRAERLHGISEADARAEGVTIEDRHTVGYCAGEHLPPSIRAFRELWDGLNAARGHGWEANPWVWVIDFRRID</sequence>
<reference evidence="1 2" key="1">
    <citation type="submission" date="2022-10" db="EMBL/GenBank/DDBJ databases">
        <title>Genomic of Burkholderia cepacia PN-1.</title>
        <authorList>
            <person name="Yang Y."/>
            <person name="Guan H."/>
            <person name="Huang J."/>
        </authorList>
    </citation>
    <scope>NUCLEOTIDE SEQUENCE [LARGE SCALE GENOMIC DNA]</scope>
    <source>
        <strain evidence="1 2">PN-1</strain>
    </source>
</reference>
<dbReference type="EMBL" id="CP109822">
    <property type="protein sequence ID" value="XAE50614.1"/>
    <property type="molecule type" value="Genomic_DNA"/>
</dbReference>
<proteinExistence type="predicted"/>
<evidence type="ECO:0008006" key="3">
    <source>
        <dbReference type="Google" id="ProtNLM"/>
    </source>
</evidence>
<name>A0ABZ3DNA9_9BURK</name>
<evidence type="ECO:0000313" key="2">
    <source>
        <dbReference type="Proteomes" id="UP001448498"/>
    </source>
</evidence>
<accession>A0ABZ3DNA9</accession>